<feature type="transmembrane region" description="Helical" evidence="1">
    <location>
        <begin position="13"/>
        <end position="37"/>
    </location>
</feature>
<keyword evidence="3" id="KW-1185">Reference proteome</keyword>
<name>A0A3A2ZW30_9EURO</name>
<comment type="caution">
    <text evidence="2">The sequence shown here is derived from an EMBL/GenBank/DDBJ whole genome shotgun (WGS) entry which is preliminary data.</text>
</comment>
<keyword evidence="1" id="KW-0472">Membrane</keyword>
<dbReference type="EMBL" id="MVGC01000020">
    <property type="protein sequence ID" value="RJE26543.1"/>
    <property type="molecule type" value="Genomic_DNA"/>
</dbReference>
<gene>
    <name evidence="2" type="ORF">PHISCL_01156</name>
</gene>
<evidence type="ECO:0000313" key="3">
    <source>
        <dbReference type="Proteomes" id="UP000266188"/>
    </source>
</evidence>
<keyword evidence="1" id="KW-1133">Transmembrane helix</keyword>
<sequence length="98" mass="11058">MLMQIVTCAANDLVIFVFVSVMHRIVVGRSILVTSYWQMARIDYSRKLMGLTPRRDNRGRYVHAVLSKALLKLAWRSCNVLIVFGEAGLNGQLCIMAS</sequence>
<keyword evidence="1" id="KW-0812">Transmembrane</keyword>
<protein>
    <submittedName>
        <fullName evidence="2">Uncharacterized protein</fullName>
    </submittedName>
</protein>
<accession>A0A3A2ZW30</accession>
<reference evidence="3" key="1">
    <citation type="submission" date="2017-02" db="EMBL/GenBank/DDBJ databases">
        <authorList>
            <person name="Tafer H."/>
            <person name="Lopandic K."/>
        </authorList>
    </citation>
    <scope>NUCLEOTIDE SEQUENCE [LARGE SCALE GENOMIC DNA]</scope>
    <source>
        <strain evidence="3">CBS 366.77</strain>
    </source>
</reference>
<organism evidence="2 3">
    <name type="scientific">Aspergillus sclerotialis</name>
    <dbReference type="NCBI Taxonomy" id="2070753"/>
    <lineage>
        <taxon>Eukaryota</taxon>
        <taxon>Fungi</taxon>
        <taxon>Dikarya</taxon>
        <taxon>Ascomycota</taxon>
        <taxon>Pezizomycotina</taxon>
        <taxon>Eurotiomycetes</taxon>
        <taxon>Eurotiomycetidae</taxon>
        <taxon>Eurotiales</taxon>
        <taxon>Aspergillaceae</taxon>
        <taxon>Aspergillus</taxon>
        <taxon>Aspergillus subgen. Polypaecilum</taxon>
    </lineage>
</organism>
<proteinExistence type="predicted"/>
<evidence type="ECO:0000256" key="1">
    <source>
        <dbReference type="SAM" id="Phobius"/>
    </source>
</evidence>
<dbReference type="Proteomes" id="UP000266188">
    <property type="component" value="Unassembled WGS sequence"/>
</dbReference>
<dbReference type="AlphaFoldDB" id="A0A3A2ZW30"/>
<evidence type="ECO:0000313" key="2">
    <source>
        <dbReference type="EMBL" id="RJE26543.1"/>
    </source>
</evidence>